<organism evidence="7 8">
    <name type="scientific">Olpidium bornovanus</name>
    <dbReference type="NCBI Taxonomy" id="278681"/>
    <lineage>
        <taxon>Eukaryota</taxon>
        <taxon>Fungi</taxon>
        <taxon>Fungi incertae sedis</taxon>
        <taxon>Olpidiomycota</taxon>
        <taxon>Olpidiomycotina</taxon>
        <taxon>Olpidiomycetes</taxon>
        <taxon>Olpidiales</taxon>
        <taxon>Olpidiaceae</taxon>
        <taxon>Olpidium</taxon>
    </lineage>
</organism>
<evidence type="ECO:0000313" key="8">
    <source>
        <dbReference type="Proteomes" id="UP000673691"/>
    </source>
</evidence>
<evidence type="ECO:0000256" key="6">
    <source>
        <dbReference type="SAM" id="SignalP"/>
    </source>
</evidence>
<keyword evidence="3" id="KW-0406">Ion transport</keyword>
<dbReference type="GO" id="GO:0005385">
    <property type="term" value="F:zinc ion transmembrane transporter activity"/>
    <property type="evidence" value="ECO:0007669"/>
    <property type="project" value="InterPro"/>
</dbReference>
<evidence type="ECO:0000313" key="7">
    <source>
        <dbReference type="EMBL" id="KAG5457117.1"/>
    </source>
</evidence>
<keyword evidence="5" id="KW-0472">Membrane</keyword>
<evidence type="ECO:0000256" key="2">
    <source>
        <dbReference type="ARBA" id="ARBA00022448"/>
    </source>
</evidence>
<dbReference type="GO" id="GO:0006882">
    <property type="term" value="P:intracellular zinc ion homeostasis"/>
    <property type="evidence" value="ECO:0007669"/>
    <property type="project" value="InterPro"/>
</dbReference>
<feature type="chain" id="PRO_5034572110" evidence="6">
    <location>
        <begin position="18"/>
        <end position="263"/>
    </location>
</feature>
<evidence type="ECO:0000256" key="1">
    <source>
        <dbReference type="ARBA" id="ARBA00008873"/>
    </source>
</evidence>
<evidence type="ECO:0000256" key="3">
    <source>
        <dbReference type="ARBA" id="ARBA00023065"/>
    </source>
</evidence>
<dbReference type="PANTHER" id="PTHR45755">
    <property type="match status" value="1"/>
</dbReference>
<name>A0A8H8DGJ7_9FUNG</name>
<protein>
    <submittedName>
        <fullName evidence="7">Uncharacterized protein</fullName>
    </submittedName>
</protein>
<feature type="transmembrane region" description="Helical" evidence="5">
    <location>
        <begin position="54"/>
        <end position="78"/>
    </location>
</feature>
<sequence>MLVSFVGLAVNLVGILAFNHGHGHGHGHSHGHSHGGCGHSHGPNANMQGVIRNIVLITAGLIFASVVPLVTSSAAILMNRPSVDAERRLREAVEKVESIPGVQACSLAKIWPLDNERFVATLHIRAGTTPGVTISGPTQHHQPHDHIHDLPALTISGPAPHQRNHDHIHDLPALTISGPAPHQPNHDHNHDHEPEERHHPEPNASPLQNAVEDEQVILLKALEIIRASCPELADLCIQVERDGAGGFADFCPCRHARSTLKQI</sequence>
<evidence type="ECO:0000256" key="5">
    <source>
        <dbReference type="SAM" id="Phobius"/>
    </source>
</evidence>
<dbReference type="GO" id="GO:0005794">
    <property type="term" value="C:Golgi apparatus"/>
    <property type="evidence" value="ECO:0007669"/>
    <property type="project" value="TreeGrafter"/>
</dbReference>
<feature type="signal peptide" evidence="6">
    <location>
        <begin position="1"/>
        <end position="17"/>
    </location>
</feature>
<gene>
    <name evidence="7" type="ORF">BJ554DRAFT_2955</name>
</gene>
<dbReference type="Proteomes" id="UP000673691">
    <property type="component" value="Unassembled WGS sequence"/>
</dbReference>
<reference evidence="7 8" key="1">
    <citation type="journal article" name="Sci. Rep.">
        <title>Genome-scale phylogenetic analyses confirm Olpidium as the closest living zoosporic fungus to the non-flagellated, terrestrial fungi.</title>
        <authorList>
            <person name="Chang Y."/>
            <person name="Rochon D."/>
            <person name="Sekimoto S."/>
            <person name="Wang Y."/>
            <person name="Chovatia M."/>
            <person name="Sandor L."/>
            <person name="Salamov A."/>
            <person name="Grigoriev I.V."/>
            <person name="Stajich J.E."/>
            <person name="Spatafora J.W."/>
        </authorList>
    </citation>
    <scope>NUCLEOTIDE SEQUENCE [LARGE SCALE GENOMIC DNA]</scope>
    <source>
        <strain evidence="7">S191</strain>
    </source>
</reference>
<dbReference type="EMBL" id="JAEFCI010010599">
    <property type="protein sequence ID" value="KAG5457117.1"/>
    <property type="molecule type" value="Genomic_DNA"/>
</dbReference>
<comment type="caution">
    <text evidence="7">The sequence shown here is derived from an EMBL/GenBank/DDBJ whole genome shotgun (WGS) entry which is preliminary data.</text>
</comment>
<keyword evidence="5" id="KW-1133">Transmembrane helix</keyword>
<proteinExistence type="inferred from homology"/>
<evidence type="ECO:0000256" key="4">
    <source>
        <dbReference type="SAM" id="MobiDB-lite"/>
    </source>
</evidence>
<dbReference type="OrthoDB" id="78669at2759"/>
<dbReference type="AlphaFoldDB" id="A0A8H8DGJ7"/>
<keyword evidence="6" id="KW-0732">Signal</keyword>
<keyword evidence="2" id="KW-0813">Transport</keyword>
<dbReference type="PANTHER" id="PTHR45755:SF4">
    <property type="entry name" value="ZINC TRANSPORTER 7"/>
    <property type="match status" value="1"/>
</dbReference>
<accession>A0A8H8DGJ7</accession>
<feature type="region of interest" description="Disordered" evidence="4">
    <location>
        <begin position="172"/>
        <end position="206"/>
    </location>
</feature>
<keyword evidence="5" id="KW-0812">Transmembrane</keyword>
<comment type="similarity">
    <text evidence="1">Belongs to the cation diffusion facilitator (CDF) transporter (TC 2.A.4) family. SLC30A subfamily.</text>
</comment>
<keyword evidence="8" id="KW-1185">Reference proteome</keyword>
<dbReference type="InterPro" id="IPR045316">
    <property type="entry name" value="Msc2-like"/>
</dbReference>
<feature type="compositionally biased region" description="Basic and acidic residues" evidence="4">
    <location>
        <begin position="184"/>
        <end position="201"/>
    </location>
</feature>